<dbReference type="FunFam" id="1.10.3710.10:FF:000004">
    <property type="entry name" value="Putative ATPase, AAA family"/>
    <property type="match status" value="1"/>
</dbReference>
<dbReference type="Gene3D" id="1.10.3710.10">
    <property type="entry name" value="DNA polymerase III clamp loader subunits, C-terminal domain"/>
    <property type="match status" value="1"/>
</dbReference>
<dbReference type="Gene3D" id="1.10.8.60">
    <property type="match status" value="1"/>
</dbReference>
<name>A0A1Y2K4R8_9PROT</name>
<dbReference type="InterPro" id="IPR032423">
    <property type="entry name" value="AAA_assoc_2"/>
</dbReference>
<proteinExistence type="inferred from homology"/>
<protein>
    <recommendedName>
        <fullName evidence="3">Replication-associated recombination protein A</fullName>
    </recommendedName>
</protein>
<dbReference type="GO" id="GO:0003677">
    <property type="term" value="F:DNA binding"/>
    <property type="evidence" value="ECO:0007669"/>
    <property type="project" value="InterPro"/>
</dbReference>
<dbReference type="EMBL" id="LVJN01000019">
    <property type="protein sequence ID" value="OSM04370.1"/>
    <property type="molecule type" value="Genomic_DNA"/>
</dbReference>
<dbReference type="InterPro" id="IPR021886">
    <property type="entry name" value="MgsA_C"/>
</dbReference>
<evidence type="ECO:0000256" key="6">
    <source>
        <dbReference type="ARBA" id="ARBA00022840"/>
    </source>
</evidence>
<dbReference type="Pfam" id="PF16193">
    <property type="entry name" value="AAA_assoc_2"/>
    <property type="match status" value="1"/>
</dbReference>
<dbReference type="InterPro" id="IPR003959">
    <property type="entry name" value="ATPase_AAA_core"/>
</dbReference>
<dbReference type="CDD" id="cd00009">
    <property type="entry name" value="AAA"/>
    <property type="match status" value="1"/>
</dbReference>
<dbReference type="FunFam" id="1.20.272.10:FF:000001">
    <property type="entry name" value="Putative AAA family ATPase"/>
    <property type="match status" value="1"/>
</dbReference>
<accession>A0A1Y2K4R8</accession>
<dbReference type="Gene3D" id="3.40.50.300">
    <property type="entry name" value="P-loop containing nucleotide triphosphate hydrolases"/>
    <property type="match status" value="1"/>
</dbReference>
<dbReference type="OrthoDB" id="9778364at2"/>
<evidence type="ECO:0000256" key="1">
    <source>
        <dbReference type="ARBA" id="ARBA00002393"/>
    </source>
</evidence>
<dbReference type="SUPFAM" id="SSF52540">
    <property type="entry name" value="P-loop containing nucleoside triphosphate hydrolases"/>
    <property type="match status" value="1"/>
</dbReference>
<keyword evidence="4" id="KW-0235">DNA replication</keyword>
<dbReference type="RefSeq" id="WP_085442458.1">
    <property type="nucleotide sequence ID" value="NZ_LVJN01000019.1"/>
</dbReference>
<reference evidence="8 9" key="1">
    <citation type="journal article" date="2016" name="BMC Genomics">
        <title>Combined genomic and structural analyses of a cultured magnetotactic bacterium reveals its niche adaptation to a dynamic environment.</title>
        <authorList>
            <person name="Araujo A.C."/>
            <person name="Morillo V."/>
            <person name="Cypriano J."/>
            <person name="Teixeira L.C."/>
            <person name="Leao P."/>
            <person name="Lyra S."/>
            <person name="Almeida L.G."/>
            <person name="Bazylinski D.A."/>
            <person name="Vasconcellos A.T."/>
            <person name="Abreu F."/>
            <person name="Lins U."/>
        </authorList>
    </citation>
    <scope>NUCLEOTIDE SEQUENCE [LARGE SCALE GENOMIC DNA]</scope>
    <source>
        <strain evidence="8 9">IT-1</strain>
    </source>
</reference>
<keyword evidence="5" id="KW-0547">Nucleotide-binding</keyword>
<dbReference type="InterPro" id="IPR027417">
    <property type="entry name" value="P-loop_NTPase"/>
</dbReference>
<dbReference type="PANTHER" id="PTHR13779:SF7">
    <property type="entry name" value="ATPASE WRNIP1"/>
    <property type="match status" value="1"/>
</dbReference>
<evidence type="ECO:0000259" key="7">
    <source>
        <dbReference type="SMART" id="SM00382"/>
    </source>
</evidence>
<dbReference type="InterPro" id="IPR003593">
    <property type="entry name" value="AAA+_ATPase"/>
</dbReference>
<dbReference type="SMART" id="SM00382">
    <property type="entry name" value="AAA"/>
    <property type="match status" value="1"/>
</dbReference>
<dbReference type="FunFam" id="3.40.50.300:FF:000137">
    <property type="entry name" value="Replication-associated recombination protein A"/>
    <property type="match status" value="1"/>
</dbReference>
<organism evidence="8 9">
    <name type="scientific">Magnetofaba australis IT-1</name>
    <dbReference type="NCBI Taxonomy" id="1434232"/>
    <lineage>
        <taxon>Bacteria</taxon>
        <taxon>Pseudomonadati</taxon>
        <taxon>Pseudomonadota</taxon>
        <taxon>Magnetococcia</taxon>
        <taxon>Magnetococcales</taxon>
        <taxon>Magnetococcaceae</taxon>
        <taxon>Magnetofaba</taxon>
    </lineage>
</organism>
<dbReference type="STRING" id="1434232.MAIT1_04269"/>
<dbReference type="PANTHER" id="PTHR13779">
    <property type="entry name" value="WERNER HELICASE-INTERACTING PROTEIN 1 FAMILY MEMBER"/>
    <property type="match status" value="1"/>
</dbReference>
<evidence type="ECO:0000256" key="5">
    <source>
        <dbReference type="ARBA" id="ARBA00022741"/>
    </source>
</evidence>
<dbReference type="Proteomes" id="UP000194003">
    <property type="component" value="Unassembled WGS sequence"/>
</dbReference>
<gene>
    <name evidence="8" type="ORF">MAIT1_04269</name>
</gene>
<dbReference type="InterPro" id="IPR051314">
    <property type="entry name" value="AAA_ATPase_RarA/MGS1/WRNIP1"/>
</dbReference>
<dbReference type="SUPFAM" id="SSF48019">
    <property type="entry name" value="post-AAA+ oligomerization domain-like"/>
    <property type="match status" value="1"/>
</dbReference>
<keyword evidence="9" id="KW-1185">Reference proteome</keyword>
<dbReference type="GO" id="GO:0006261">
    <property type="term" value="P:DNA-templated DNA replication"/>
    <property type="evidence" value="ECO:0007669"/>
    <property type="project" value="TreeGrafter"/>
</dbReference>
<comment type="function">
    <text evidence="1">DNA-dependent ATPase that plays important roles in cellular responses to stalled DNA replication processes.</text>
</comment>
<comment type="caution">
    <text evidence="8">The sequence shown here is derived from an EMBL/GenBank/DDBJ whole genome shotgun (WGS) entry which is preliminary data.</text>
</comment>
<evidence type="ECO:0000313" key="9">
    <source>
        <dbReference type="Proteomes" id="UP000194003"/>
    </source>
</evidence>
<dbReference type="InterPro" id="IPR008921">
    <property type="entry name" value="DNA_pol3_clamp-load_cplx_C"/>
</dbReference>
<evidence type="ECO:0000313" key="8">
    <source>
        <dbReference type="EMBL" id="OSM04370.1"/>
    </source>
</evidence>
<dbReference type="CDD" id="cd18139">
    <property type="entry name" value="HLD_clamp_RarA"/>
    <property type="match status" value="1"/>
</dbReference>
<dbReference type="Pfam" id="PF12002">
    <property type="entry name" value="MgsA_C"/>
    <property type="match status" value="1"/>
</dbReference>
<dbReference type="GO" id="GO:0005524">
    <property type="term" value="F:ATP binding"/>
    <property type="evidence" value="ECO:0007669"/>
    <property type="project" value="UniProtKB-KW"/>
</dbReference>
<dbReference type="Gene3D" id="1.20.272.10">
    <property type="match status" value="1"/>
</dbReference>
<sequence>MTAEAPLADRMRPRSLEEVVGQEAVTGPGQLLALALAEGRIPSMILWGPPGCGKTTIARVLAHSADYRFEQLSAVLAGVKDVRAVVERAQNSRAEGEPTILFVDEIHRFNKAQQDAFLPFVENGDITLIGATTENPSFELNGALLSRCRVTVLQELEPDKLIVLLERALTDAERGLGLSRTQIADDALELMAEQAAGDARYALNMLETFVDLHAQPLAKGETLSREQLQNSLQRRAALYDKKGDGHYNLISALHKSLRGSDADASLYWLARMLGGGEDGLYVARRMVRFASEDIGNADPQALAIAIQARDAYHFLGPPEGDLALAQCAVYLATAPKSNSVYVAYKKAQKLAQQSGHLAPPKHILNAPTRMMKELGYGKGYKYAHDYADAFAAQECFPDALAGTVLYEPVERGFEREIAKRLQWWRKRKLEAMAQAPEPEQGDES</sequence>
<comment type="similarity">
    <text evidence="2">Belongs to the AAA ATPase family. RarA/MGS1/WRNIP1 subfamily.</text>
</comment>
<dbReference type="GO" id="GO:0000731">
    <property type="term" value="P:DNA synthesis involved in DNA repair"/>
    <property type="evidence" value="ECO:0007669"/>
    <property type="project" value="TreeGrafter"/>
</dbReference>
<dbReference type="GO" id="GO:0008047">
    <property type="term" value="F:enzyme activator activity"/>
    <property type="evidence" value="ECO:0007669"/>
    <property type="project" value="TreeGrafter"/>
</dbReference>
<evidence type="ECO:0000256" key="2">
    <source>
        <dbReference type="ARBA" id="ARBA00008959"/>
    </source>
</evidence>
<dbReference type="Pfam" id="PF00004">
    <property type="entry name" value="AAA"/>
    <property type="match status" value="1"/>
</dbReference>
<evidence type="ECO:0000256" key="3">
    <source>
        <dbReference type="ARBA" id="ARBA00020776"/>
    </source>
</evidence>
<dbReference type="GO" id="GO:0017116">
    <property type="term" value="F:single-stranded DNA helicase activity"/>
    <property type="evidence" value="ECO:0007669"/>
    <property type="project" value="TreeGrafter"/>
</dbReference>
<dbReference type="GO" id="GO:0016887">
    <property type="term" value="F:ATP hydrolysis activity"/>
    <property type="evidence" value="ECO:0007669"/>
    <property type="project" value="InterPro"/>
</dbReference>
<keyword evidence="6" id="KW-0067">ATP-binding</keyword>
<feature type="domain" description="AAA+ ATPase" evidence="7">
    <location>
        <begin position="40"/>
        <end position="156"/>
    </location>
</feature>
<evidence type="ECO:0000256" key="4">
    <source>
        <dbReference type="ARBA" id="ARBA00022705"/>
    </source>
</evidence>
<dbReference type="AlphaFoldDB" id="A0A1Y2K4R8"/>